<organism evidence="2 3">
    <name type="scientific">Blepharisma stoltei</name>
    <dbReference type="NCBI Taxonomy" id="1481888"/>
    <lineage>
        <taxon>Eukaryota</taxon>
        <taxon>Sar</taxon>
        <taxon>Alveolata</taxon>
        <taxon>Ciliophora</taxon>
        <taxon>Postciliodesmatophora</taxon>
        <taxon>Heterotrichea</taxon>
        <taxon>Heterotrichida</taxon>
        <taxon>Blepharismidae</taxon>
        <taxon>Blepharisma</taxon>
    </lineage>
</organism>
<proteinExistence type="predicted"/>
<feature type="region of interest" description="Disordered" evidence="1">
    <location>
        <begin position="218"/>
        <end position="243"/>
    </location>
</feature>
<gene>
    <name evidence="2" type="ORF">BSTOLATCC_MIC11489</name>
</gene>
<accession>A0AAU9IMU8</accession>
<dbReference type="EMBL" id="CAJZBQ010000012">
    <property type="protein sequence ID" value="CAG9314487.1"/>
    <property type="molecule type" value="Genomic_DNA"/>
</dbReference>
<comment type="caution">
    <text evidence="2">The sequence shown here is derived from an EMBL/GenBank/DDBJ whole genome shotgun (WGS) entry which is preliminary data.</text>
</comment>
<dbReference type="AlphaFoldDB" id="A0AAU9IMU8"/>
<evidence type="ECO:0000256" key="1">
    <source>
        <dbReference type="SAM" id="MobiDB-lite"/>
    </source>
</evidence>
<protein>
    <submittedName>
        <fullName evidence="2">Uncharacterized protein</fullName>
    </submittedName>
</protein>
<name>A0AAU9IMU8_9CILI</name>
<evidence type="ECO:0000313" key="3">
    <source>
        <dbReference type="Proteomes" id="UP001162131"/>
    </source>
</evidence>
<dbReference type="Proteomes" id="UP001162131">
    <property type="component" value="Unassembled WGS sequence"/>
</dbReference>
<keyword evidence="3" id="KW-1185">Reference proteome</keyword>
<sequence length="260" mass="30096">MLRGVKAQYFEEQAVGKHIKSSKKRYTWKFTLEGQEVTVDLFASKYSGKRTIKVDGDIKFDGKKSGSLFSFPFHIGSHLVIVMEVDKAYDLKIDSISFLTLYRESTSLSMKNYESWEAEDISPSPSNAYRDRSETWAGGYAPPVRQTSIEELHIEDWEKYAKPYKISQREIYQTAMREKLPIKPHPKNDLVMRDSMKNPFEFAEDIDSRYVFRPKADSESFVNGPKDLADESNHNDRQSYRASEFNTYNPGRRAAGSYML</sequence>
<feature type="compositionally biased region" description="Basic and acidic residues" evidence="1">
    <location>
        <begin position="227"/>
        <end position="239"/>
    </location>
</feature>
<reference evidence="2" key="1">
    <citation type="submission" date="2021-09" db="EMBL/GenBank/DDBJ databases">
        <authorList>
            <consortium name="AG Swart"/>
            <person name="Singh M."/>
            <person name="Singh A."/>
            <person name="Seah K."/>
            <person name="Emmerich C."/>
        </authorList>
    </citation>
    <scope>NUCLEOTIDE SEQUENCE</scope>
    <source>
        <strain evidence="2">ATCC30299</strain>
    </source>
</reference>
<evidence type="ECO:0000313" key="2">
    <source>
        <dbReference type="EMBL" id="CAG9314487.1"/>
    </source>
</evidence>